<evidence type="ECO:0008006" key="4">
    <source>
        <dbReference type="Google" id="ProtNLM"/>
    </source>
</evidence>
<evidence type="ECO:0000313" key="3">
    <source>
        <dbReference type="Proteomes" id="UP000305546"/>
    </source>
</evidence>
<reference evidence="2 3" key="1">
    <citation type="submission" date="2019-06" db="EMBL/GenBank/DDBJ databases">
        <title>Amycolatopsis alkalitolerans sp. nov., isolated from Gastrodia elata Blume.</title>
        <authorList>
            <person name="Narsing Rao M.P."/>
            <person name="Li W.J."/>
        </authorList>
    </citation>
    <scope>NUCLEOTIDE SEQUENCE [LARGE SCALE GENOMIC DNA]</scope>
    <source>
        <strain evidence="2 3">SYSUP0005</strain>
    </source>
</reference>
<name>A0A5C4LVU9_9PSEU</name>
<dbReference type="Proteomes" id="UP000305546">
    <property type="component" value="Unassembled WGS sequence"/>
</dbReference>
<sequence length="202" mass="21004">MRSKVFWFAVLAAAVTLAVAGCTESVPGRARGSTAPASSTTGGAAITVATMHVTLPEGMHYTKTSSGDSLDGCLTAHSVTCAARMLDLRAASGDPQFDAPSASRPYGWYTGSGAPRCVTPSTPPGAGPAATGSTVVQRGFAPIGPKTADYARWHVTCTDPAQDSEIRMWWLPVSKILVLEYASTPALDQQIDRILAGATFDQ</sequence>
<feature type="signal peptide" evidence="1">
    <location>
        <begin position="1"/>
        <end position="20"/>
    </location>
</feature>
<keyword evidence="1" id="KW-0732">Signal</keyword>
<dbReference type="EMBL" id="VDFW01000019">
    <property type="protein sequence ID" value="TNC23542.1"/>
    <property type="molecule type" value="Genomic_DNA"/>
</dbReference>
<accession>A0A5C4LVU9</accession>
<gene>
    <name evidence="2" type="ORF">FG385_21175</name>
</gene>
<dbReference type="PROSITE" id="PS51257">
    <property type="entry name" value="PROKAR_LIPOPROTEIN"/>
    <property type="match status" value="1"/>
</dbReference>
<dbReference type="OrthoDB" id="3680186at2"/>
<comment type="caution">
    <text evidence="2">The sequence shown here is derived from an EMBL/GenBank/DDBJ whole genome shotgun (WGS) entry which is preliminary data.</text>
</comment>
<dbReference type="AlphaFoldDB" id="A0A5C4LVU9"/>
<dbReference type="RefSeq" id="WP_139098499.1">
    <property type="nucleotide sequence ID" value="NZ_VDFW01000019.1"/>
</dbReference>
<organism evidence="2 3">
    <name type="scientific">Amycolatopsis alkalitolerans</name>
    <dbReference type="NCBI Taxonomy" id="2547244"/>
    <lineage>
        <taxon>Bacteria</taxon>
        <taxon>Bacillati</taxon>
        <taxon>Actinomycetota</taxon>
        <taxon>Actinomycetes</taxon>
        <taxon>Pseudonocardiales</taxon>
        <taxon>Pseudonocardiaceae</taxon>
        <taxon>Amycolatopsis</taxon>
    </lineage>
</organism>
<feature type="chain" id="PRO_5039673562" description="DUF3558 domain-containing protein" evidence="1">
    <location>
        <begin position="21"/>
        <end position="202"/>
    </location>
</feature>
<proteinExistence type="predicted"/>
<protein>
    <recommendedName>
        <fullName evidence="4">DUF3558 domain-containing protein</fullName>
    </recommendedName>
</protein>
<keyword evidence="3" id="KW-1185">Reference proteome</keyword>
<evidence type="ECO:0000313" key="2">
    <source>
        <dbReference type="EMBL" id="TNC23542.1"/>
    </source>
</evidence>
<evidence type="ECO:0000256" key="1">
    <source>
        <dbReference type="SAM" id="SignalP"/>
    </source>
</evidence>